<keyword evidence="7 14" id="KW-0479">Metal-binding</keyword>
<evidence type="ECO:0000256" key="7">
    <source>
        <dbReference type="ARBA" id="ARBA00022723"/>
    </source>
</evidence>
<comment type="function">
    <text evidence="14">Catalyzes the transfer of a farnesyl moiety from farnesyl diphosphate to a cysteine at the fourth position from the C-terminus of several proteins. The beta subunit is responsible for peptide-binding.</text>
</comment>
<dbReference type="OrthoDB" id="10261146at2759"/>
<dbReference type="GO" id="GO:0097354">
    <property type="term" value="P:prenylation"/>
    <property type="evidence" value="ECO:0007669"/>
    <property type="project" value="UniProtKB-UniRule"/>
</dbReference>
<dbReference type="FunFam" id="1.50.10.20:FF:000007">
    <property type="entry name" value="Protein farnesyltransferase subunit beta"/>
    <property type="match status" value="1"/>
</dbReference>
<evidence type="ECO:0000256" key="5">
    <source>
        <dbReference type="ARBA" id="ARBA00022602"/>
    </source>
</evidence>
<dbReference type="SUPFAM" id="SSF48239">
    <property type="entry name" value="Terpenoid cyclases/Protein prenyltransferases"/>
    <property type="match status" value="1"/>
</dbReference>
<keyword evidence="17" id="KW-1185">Reference proteome</keyword>
<keyword evidence="6 14" id="KW-0808">Transferase</keyword>
<evidence type="ECO:0000256" key="12">
    <source>
        <dbReference type="ARBA" id="ARBA00055850"/>
    </source>
</evidence>
<dbReference type="GO" id="GO:0004660">
    <property type="term" value="F:protein farnesyltransferase activity"/>
    <property type="evidence" value="ECO:0007669"/>
    <property type="project" value="UniProtKB-UniRule"/>
</dbReference>
<evidence type="ECO:0000256" key="9">
    <source>
        <dbReference type="ARBA" id="ARBA00022833"/>
    </source>
</evidence>
<comment type="subunit">
    <text evidence="14">Heterodimer of an alpha and a beta subunit.</text>
</comment>
<name>A0A7R9BKY6_9CRUS</name>
<accession>A0A7R9BKY6</accession>
<dbReference type="EMBL" id="CAJPEX010000841">
    <property type="protein sequence ID" value="CAG0917395.1"/>
    <property type="molecule type" value="Genomic_DNA"/>
</dbReference>
<organism evidence="16">
    <name type="scientific">Notodromas monacha</name>
    <dbReference type="NCBI Taxonomy" id="399045"/>
    <lineage>
        <taxon>Eukaryota</taxon>
        <taxon>Metazoa</taxon>
        <taxon>Ecdysozoa</taxon>
        <taxon>Arthropoda</taxon>
        <taxon>Crustacea</taxon>
        <taxon>Oligostraca</taxon>
        <taxon>Ostracoda</taxon>
        <taxon>Podocopa</taxon>
        <taxon>Podocopida</taxon>
        <taxon>Cypridocopina</taxon>
        <taxon>Cypridoidea</taxon>
        <taxon>Cyprididae</taxon>
        <taxon>Notodromas</taxon>
    </lineage>
</organism>
<dbReference type="GO" id="GO:0006629">
    <property type="term" value="P:lipid metabolic process"/>
    <property type="evidence" value="ECO:0007669"/>
    <property type="project" value="UniProtKB-KW"/>
</dbReference>
<comment type="cofactor">
    <cofactor evidence="14">
        <name>Zn(2+)</name>
        <dbReference type="ChEBI" id="CHEBI:29105"/>
    </cofactor>
    <text evidence="14">Binds 1 zinc ion per subunit.</text>
</comment>
<evidence type="ECO:0000256" key="13">
    <source>
        <dbReference type="ARBA" id="ARBA00064192"/>
    </source>
</evidence>
<dbReference type="Proteomes" id="UP000678499">
    <property type="component" value="Unassembled WGS sequence"/>
</dbReference>
<evidence type="ECO:0000256" key="11">
    <source>
        <dbReference type="ARBA" id="ARBA00050225"/>
    </source>
</evidence>
<evidence type="ECO:0000313" key="17">
    <source>
        <dbReference type="Proteomes" id="UP000678499"/>
    </source>
</evidence>
<dbReference type="GO" id="GO:0005965">
    <property type="term" value="C:protein farnesyltransferase complex"/>
    <property type="evidence" value="ECO:0007669"/>
    <property type="project" value="UniProtKB-UniRule"/>
</dbReference>
<dbReference type="InterPro" id="IPR001330">
    <property type="entry name" value="Prenyltrans"/>
</dbReference>
<keyword evidence="9 14" id="KW-0862">Zinc</keyword>
<evidence type="ECO:0000256" key="1">
    <source>
        <dbReference type="ARBA" id="ARBA00010497"/>
    </source>
</evidence>
<feature type="domain" description="Prenyltransferase alpha-alpha toroid" evidence="15">
    <location>
        <begin position="57"/>
        <end position="390"/>
    </location>
</feature>
<comment type="subunit">
    <text evidence="13">Heterodimer of FNTA and FNTB.</text>
</comment>
<evidence type="ECO:0000256" key="8">
    <source>
        <dbReference type="ARBA" id="ARBA00022737"/>
    </source>
</evidence>
<dbReference type="EC" id="2.5.1.58" evidence="2 14"/>
<dbReference type="AlphaFoldDB" id="A0A7R9BKY6"/>
<dbReference type="InterPro" id="IPR008930">
    <property type="entry name" value="Terpenoid_cyclase/PrenylTrfase"/>
</dbReference>
<comment type="similarity">
    <text evidence="1 14">Belongs to the protein prenyltransferase subunit beta family.</text>
</comment>
<dbReference type="EMBL" id="OA882878">
    <property type="protein sequence ID" value="CAD7277243.1"/>
    <property type="molecule type" value="Genomic_DNA"/>
</dbReference>
<comment type="function">
    <text evidence="12">Essential subunit of the farnesyltransferase complex. Catalyzes the transfer of a farnesyl moiety from farnesyl diphosphate to a cysteine at the fourth position from the C-terminus of several proteins having the C-terminal sequence Cys-aliphatic-aliphatic-X.</text>
</comment>
<keyword evidence="10" id="KW-0443">Lipid metabolism</keyword>
<evidence type="ECO:0000256" key="4">
    <source>
        <dbReference type="ARBA" id="ARBA00022553"/>
    </source>
</evidence>
<evidence type="ECO:0000256" key="2">
    <source>
        <dbReference type="ARBA" id="ARBA00012702"/>
    </source>
</evidence>
<protein>
    <recommendedName>
        <fullName evidence="3 14">Protein farnesyltransferase subunit beta</fullName>
        <shortName evidence="14">FTase-beta</shortName>
        <ecNumber evidence="2 14">2.5.1.58</ecNumber>
    </recommendedName>
</protein>
<dbReference type="InterPro" id="IPR026872">
    <property type="entry name" value="FTB"/>
</dbReference>
<evidence type="ECO:0000259" key="15">
    <source>
        <dbReference type="Pfam" id="PF00432"/>
    </source>
</evidence>
<proteinExistence type="inferred from homology"/>
<comment type="catalytic activity">
    <reaction evidence="11">
        <text>L-cysteinyl-[protein] + (2E,6E)-farnesyl diphosphate = S-(2E,6E)-farnesyl-L-cysteinyl-[protein] + diphosphate</text>
        <dbReference type="Rhea" id="RHEA:13345"/>
        <dbReference type="Rhea" id="RHEA-COMP:10131"/>
        <dbReference type="Rhea" id="RHEA-COMP:11535"/>
        <dbReference type="ChEBI" id="CHEBI:29950"/>
        <dbReference type="ChEBI" id="CHEBI:33019"/>
        <dbReference type="ChEBI" id="CHEBI:86019"/>
        <dbReference type="ChEBI" id="CHEBI:175763"/>
        <dbReference type="EC" id="2.5.1.58"/>
    </reaction>
</comment>
<evidence type="ECO:0000256" key="10">
    <source>
        <dbReference type="ARBA" id="ARBA00023098"/>
    </source>
</evidence>
<dbReference type="InterPro" id="IPR045089">
    <property type="entry name" value="PGGT1B-like"/>
</dbReference>
<evidence type="ECO:0000256" key="6">
    <source>
        <dbReference type="ARBA" id="ARBA00022679"/>
    </source>
</evidence>
<keyword evidence="4" id="KW-0597">Phosphoprotein</keyword>
<dbReference type="Pfam" id="PF00432">
    <property type="entry name" value="Prenyltrans"/>
    <property type="match status" value="1"/>
</dbReference>
<evidence type="ECO:0000256" key="3">
    <source>
        <dbReference type="ARBA" id="ARBA00015798"/>
    </source>
</evidence>
<evidence type="ECO:0000256" key="14">
    <source>
        <dbReference type="RuleBase" id="RU365056"/>
    </source>
</evidence>
<evidence type="ECO:0000313" key="16">
    <source>
        <dbReference type="EMBL" id="CAD7277243.1"/>
    </source>
</evidence>
<dbReference type="PANTHER" id="PTHR11774">
    <property type="entry name" value="GERANYLGERANYL TRANSFERASE TYPE BETA SUBUNIT"/>
    <property type="match status" value="1"/>
</dbReference>
<reference evidence="16" key="1">
    <citation type="submission" date="2020-11" db="EMBL/GenBank/DDBJ databases">
        <authorList>
            <person name="Tran Van P."/>
        </authorList>
    </citation>
    <scope>NUCLEOTIDE SEQUENCE</scope>
</reference>
<gene>
    <name evidence="16" type="ORF">NMOB1V02_LOCUS4978</name>
</gene>
<dbReference type="GO" id="GO:0008270">
    <property type="term" value="F:zinc ion binding"/>
    <property type="evidence" value="ECO:0007669"/>
    <property type="project" value="UniProtKB-UniRule"/>
</dbReference>
<keyword evidence="5 14" id="KW-0637">Prenyltransferase</keyword>
<keyword evidence="8" id="KW-0677">Repeat</keyword>
<sequence>MADKTRNFAATMVEERHKDNDNPTQTTMDQGRVESDVARCYSASMADEALLSRPVLIRQAHAQYLRHGLSRLSTSYQHLDSSRPWLVYWILHSLELLEEPISDQTKHEVVDFLRKCQNPSGGYGGGPGQISHLAVTYAAVNALCIIGTKEAYDSIDRPALQWFLARMLQPNGSFASHTDGEVDIRGAYVALAVARLLNILCPEICEGTAAWVASCQTYEGGFAGIPGCEAHGGYTYCGAAALILLDTTHLCDIQGLVKWAANRQMRLEGGFQGRTNKLVDSCYSFWVGALFPLLEFFVTQEETEEHIHALNSSRWLFHQEALQEYLLHCAQSPKGGFVDKPGKPADFYHTCYALSGLSVAQHFKWKDASRSCIVGEATNELATVHPLFNIGLQAATDAQEYFGNLKVPSIQKRDGDASAGDA</sequence>
<dbReference type="PANTHER" id="PTHR11774:SF6">
    <property type="entry name" value="PROTEIN FARNESYLTRANSFERASE SUBUNIT BETA"/>
    <property type="match status" value="1"/>
</dbReference>
<dbReference type="Gene3D" id="1.50.10.20">
    <property type="match status" value="1"/>
</dbReference>
<dbReference type="CDD" id="cd02893">
    <property type="entry name" value="FTase"/>
    <property type="match status" value="1"/>
</dbReference>